<name>A0A9E8M0H7_9BACI</name>
<keyword evidence="5" id="KW-0288">FMN</keyword>
<dbReference type="EMBL" id="CP106877">
    <property type="protein sequence ID" value="WAA12069.1"/>
    <property type="molecule type" value="Genomic_DNA"/>
</dbReference>
<dbReference type="Pfam" id="PF03060">
    <property type="entry name" value="NMO"/>
    <property type="match status" value="1"/>
</dbReference>
<keyword evidence="6" id="KW-0560">Oxidoreductase</keyword>
<organism evidence="8 9">
    <name type="scientific">Fervidibacillus halotolerans</name>
    <dbReference type="NCBI Taxonomy" id="2980027"/>
    <lineage>
        <taxon>Bacteria</taxon>
        <taxon>Bacillati</taxon>
        <taxon>Bacillota</taxon>
        <taxon>Bacilli</taxon>
        <taxon>Bacillales</taxon>
        <taxon>Bacillaceae</taxon>
        <taxon>Fervidibacillus</taxon>
    </lineage>
</organism>
<evidence type="ECO:0000313" key="9">
    <source>
        <dbReference type="Proteomes" id="UP001164726"/>
    </source>
</evidence>
<dbReference type="SUPFAM" id="SSF51412">
    <property type="entry name" value="Inosine monophosphate dehydrogenase (IMPDH)"/>
    <property type="match status" value="1"/>
</dbReference>
<evidence type="ECO:0000256" key="7">
    <source>
        <dbReference type="ARBA" id="ARBA00023033"/>
    </source>
</evidence>
<evidence type="ECO:0000256" key="2">
    <source>
        <dbReference type="ARBA" id="ARBA00009881"/>
    </source>
</evidence>
<evidence type="ECO:0000256" key="4">
    <source>
        <dbReference type="ARBA" id="ARBA00022630"/>
    </source>
</evidence>
<evidence type="ECO:0000256" key="5">
    <source>
        <dbReference type="ARBA" id="ARBA00022643"/>
    </source>
</evidence>
<dbReference type="InterPro" id="IPR004136">
    <property type="entry name" value="NMO"/>
</dbReference>
<protein>
    <recommendedName>
        <fullName evidence="3">Probable nitronate monooxygenase</fullName>
    </recommendedName>
</protein>
<dbReference type="Proteomes" id="UP001164726">
    <property type="component" value="Chromosome"/>
</dbReference>
<comment type="similarity">
    <text evidence="2">Belongs to the nitronate monooxygenase family. NMO class I subfamily.</text>
</comment>
<reference evidence="8" key="1">
    <citation type="submission" date="2022-09" db="EMBL/GenBank/DDBJ databases">
        <title>Complete Genomes of Fervidibacillus albus and Fervidibacillus halotolerans isolated from tidal flat sediments.</title>
        <authorList>
            <person name="Kwon K.K."/>
            <person name="Yang S.-H."/>
            <person name="Park M.J."/>
            <person name="Oh H.-M."/>
        </authorList>
    </citation>
    <scope>NUCLEOTIDE SEQUENCE</scope>
    <source>
        <strain evidence="8">MEBiC13594</strain>
    </source>
</reference>
<dbReference type="InterPro" id="IPR013785">
    <property type="entry name" value="Aldolase_TIM"/>
</dbReference>
<dbReference type="Gene3D" id="3.20.20.70">
    <property type="entry name" value="Aldolase class I"/>
    <property type="match status" value="1"/>
</dbReference>
<proteinExistence type="inferred from homology"/>
<dbReference type="FunFam" id="3.20.20.70:FF:000210">
    <property type="entry name" value="2-nitropropane dioxygenase"/>
    <property type="match status" value="1"/>
</dbReference>
<evidence type="ECO:0000256" key="6">
    <source>
        <dbReference type="ARBA" id="ARBA00023002"/>
    </source>
</evidence>
<sequence>MSMNAVERLKESVTLPVIMAPLFIISNPKMTIKACEAGIIGTFPALNARTSEQLEQWLQEIVEGIKEAKEKHPDKKIAPWGINFISHRTNKRFLEDLQLIKKYEPPLVITSLGDPSPVVEVVHAYGGVVFSDVINVKYAKKAIEKGTDGLVLVSSGAGGHGGTYNPFAFIHEVKRFWDGPIVLAGAISKGEDILAAEILGADFSYIGTRFISAEESGANEKYKEMVIESTIEDIMYTDAISGIHANFLIPSMKNAGLDPERLKKKEKIDLSELANTEVKAWRDVWSAGQGVGSITKIQSVEEIVEELTNEYNNAKEKIIKGAYHFTQNE</sequence>
<dbReference type="RefSeq" id="WP_275420200.1">
    <property type="nucleotide sequence ID" value="NZ_CP106877.1"/>
</dbReference>
<evidence type="ECO:0000313" key="8">
    <source>
        <dbReference type="EMBL" id="WAA12069.1"/>
    </source>
</evidence>
<dbReference type="GO" id="GO:0018580">
    <property type="term" value="F:nitronate monooxygenase activity"/>
    <property type="evidence" value="ECO:0007669"/>
    <property type="project" value="InterPro"/>
</dbReference>
<dbReference type="CDD" id="cd04730">
    <property type="entry name" value="NPD_like"/>
    <property type="match status" value="1"/>
</dbReference>
<gene>
    <name evidence="8" type="ORF">OE105_10875</name>
</gene>
<dbReference type="PANTHER" id="PTHR42747">
    <property type="entry name" value="NITRONATE MONOOXYGENASE-RELATED"/>
    <property type="match status" value="1"/>
</dbReference>
<keyword evidence="4" id="KW-0285">Flavoprotein</keyword>
<comment type="function">
    <text evidence="1">Nitronate monooxygenase that uses molecular oxygen to catalyze the oxidative denitrification of alkyl nitronates. Acts on propionate 3-nitronate (P3N), the presumed physiological substrate. Probably functions in the detoxification of P3N, a metabolic poison produced by plants and fungi as a defense mechanism.</text>
</comment>
<evidence type="ECO:0000256" key="1">
    <source>
        <dbReference type="ARBA" id="ARBA00003535"/>
    </source>
</evidence>
<accession>A0A9E8M0H7</accession>
<dbReference type="KEGG" id="fhl:OE105_10875"/>
<dbReference type="PANTHER" id="PTHR42747:SF4">
    <property type="entry name" value="BLR1330 PROTEIN"/>
    <property type="match status" value="1"/>
</dbReference>
<dbReference type="AlphaFoldDB" id="A0A9E8M0H7"/>
<evidence type="ECO:0000256" key="3">
    <source>
        <dbReference type="ARBA" id="ARBA00013457"/>
    </source>
</evidence>
<keyword evidence="9" id="KW-1185">Reference proteome</keyword>
<keyword evidence="7 8" id="KW-0503">Monooxygenase</keyword>